<proteinExistence type="predicted"/>
<keyword evidence="2" id="KW-1185">Reference proteome</keyword>
<comment type="caution">
    <text evidence="1">The sequence shown here is derived from an EMBL/GenBank/DDBJ whole genome shotgun (WGS) entry which is preliminary data.</text>
</comment>
<evidence type="ECO:0000313" key="2">
    <source>
        <dbReference type="Proteomes" id="UP000236959"/>
    </source>
</evidence>
<organism evidence="1 2">
    <name type="scientific">Roseibium marinum</name>
    <dbReference type="NCBI Taxonomy" id="281252"/>
    <lineage>
        <taxon>Bacteria</taxon>
        <taxon>Pseudomonadati</taxon>
        <taxon>Pseudomonadota</taxon>
        <taxon>Alphaproteobacteria</taxon>
        <taxon>Hyphomicrobiales</taxon>
        <taxon>Stappiaceae</taxon>
        <taxon>Roseibium</taxon>
    </lineage>
</organism>
<evidence type="ECO:0000313" key="1">
    <source>
        <dbReference type="EMBL" id="POF30853.1"/>
    </source>
</evidence>
<dbReference type="Proteomes" id="UP000236959">
    <property type="component" value="Unassembled WGS sequence"/>
</dbReference>
<accession>A0A2S3UTF1</accession>
<protein>
    <submittedName>
        <fullName evidence="1">Uncharacterized protein</fullName>
    </submittedName>
</protein>
<dbReference type="EMBL" id="PPCN01000005">
    <property type="protein sequence ID" value="POF30853.1"/>
    <property type="molecule type" value="Genomic_DNA"/>
</dbReference>
<reference evidence="1 2" key="1">
    <citation type="submission" date="2018-01" db="EMBL/GenBank/DDBJ databases">
        <title>Genomic Encyclopedia of Archaeal and Bacterial Type Strains, Phase II (KMG-II): from individual species to whole genera.</title>
        <authorList>
            <person name="Goeker M."/>
        </authorList>
    </citation>
    <scope>NUCLEOTIDE SEQUENCE [LARGE SCALE GENOMIC DNA]</scope>
    <source>
        <strain evidence="1 2">DSM 17023</strain>
    </source>
</reference>
<name>A0A2S3UTF1_9HYPH</name>
<dbReference type="AlphaFoldDB" id="A0A2S3UTF1"/>
<sequence>MTGQTEKFDDLLRLRTAVVQELSAVFAEHHRLLQVASAAEFKSLDEATCSEAEKEKEAVATKIECNAAASEKLTAELDRIDRELERNDLEGEVND</sequence>
<dbReference type="RefSeq" id="WP_103222825.1">
    <property type="nucleotide sequence ID" value="NZ_PPCN01000005.1"/>
</dbReference>
<gene>
    <name evidence="1" type="ORF">CLV41_10531</name>
</gene>